<evidence type="ECO:0000313" key="2">
    <source>
        <dbReference type="EMBL" id="KAL2043086.1"/>
    </source>
</evidence>
<gene>
    <name evidence="2" type="ORF">N7G274_004146</name>
</gene>
<proteinExistence type="predicted"/>
<protein>
    <submittedName>
        <fullName evidence="2">Uncharacterized protein</fullName>
    </submittedName>
</protein>
<reference evidence="2 3" key="1">
    <citation type="submission" date="2024-09" db="EMBL/GenBank/DDBJ databases">
        <title>Rethinking Asexuality: The Enigmatic Case of Functional Sexual Genes in Lepraria (Stereocaulaceae).</title>
        <authorList>
            <person name="Doellman M."/>
            <person name="Sun Y."/>
            <person name="Barcenas-Pena A."/>
            <person name="Lumbsch H.T."/>
            <person name="Grewe F."/>
        </authorList>
    </citation>
    <scope>NUCLEOTIDE SEQUENCE [LARGE SCALE GENOMIC DNA]</scope>
    <source>
        <strain evidence="2 3">Mercado 3170</strain>
    </source>
</reference>
<accession>A0ABR4AE30</accession>
<sequence>MTPSTNFYYFELRDPEPIIPSTNRSNANGSIFLPLLEHTLLPNAAGPSQPDIAYRPDSKKYKSRAKRRLENEQVSKKPPVGFPTNSRSPLPWKSSDFYDEEWVTALTAGDIEEVKQAADDFKKTLDLPLGHVFHDTFPLLCLGMKLRALSAEMHNRRGFPVDDFGRLDCAIAFAGVSSYVGNLRGWQDKTGAVLAHVFDLSRHHVVGSLAYTNDG</sequence>
<evidence type="ECO:0000256" key="1">
    <source>
        <dbReference type="SAM" id="MobiDB-lite"/>
    </source>
</evidence>
<name>A0ABR4AE30_9LECA</name>
<keyword evidence="3" id="KW-1185">Reference proteome</keyword>
<evidence type="ECO:0000313" key="3">
    <source>
        <dbReference type="Proteomes" id="UP001590950"/>
    </source>
</evidence>
<feature type="region of interest" description="Disordered" evidence="1">
    <location>
        <begin position="46"/>
        <end position="86"/>
    </location>
</feature>
<dbReference type="Proteomes" id="UP001590950">
    <property type="component" value="Unassembled WGS sequence"/>
</dbReference>
<comment type="caution">
    <text evidence="2">The sequence shown here is derived from an EMBL/GenBank/DDBJ whole genome shotgun (WGS) entry which is preliminary data.</text>
</comment>
<organism evidence="2 3">
    <name type="scientific">Stereocaulon virgatum</name>
    <dbReference type="NCBI Taxonomy" id="373712"/>
    <lineage>
        <taxon>Eukaryota</taxon>
        <taxon>Fungi</taxon>
        <taxon>Dikarya</taxon>
        <taxon>Ascomycota</taxon>
        <taxon>Pezizomycotina</taxon>
        <taxon>Lecanoromycetes</taxon>
        <taxon>OSLEUM clade</taxon>
        <taxon>Lecanoromycetidae</taxon>
        <taxon>Lecanorales</taxon>
        <taxon>Lecanorineae</taxon>
        <taxon>Stereocaulaceae</taxon>
        <taxon>Stereocaulon</taxon>
    </lineage>
</organism>
<dbReference type="EMBL" id="JBEFKJ010000012">
    <property type="protein sequence ID" value="KAL2043086.1"/>
    <property type="molecule type" value="Genomic_DNA"/>
</dbReference>